<evidence type="ECO:0000256" key="1">
    <source>
        <dbReference type="ARBA" id="ARBA00004651"/>
    </source>
</evidence>
<dbReference type="RefSeq" id="WP_137601988.1">
    <property type="nucleotide sequence ID" value="NZ_CAUQTN010000010.1"/>
</dbReference>
<evidence type="ECO:0000313" key="10">
    <source>
        <dbReference type="Proteomes" id="UP000325295"/>
    </source>
</evidence>
<organism evidence="9 10">
    <name type="scientific">Paucilactobacillus nenjiangensis</name>
    <dbReference type="NCBI Taxonomy" id="1296540"/>
    <lineage>
        <taxon>Bacteria</taxon>
        <taxon>Bacillati</taxon>
        <taxon>Bacillota</taxon>
        <taxon>Bacilli</taxon>
        <taxon>Lactobacillales</taxon>
        <taxon>Lactobacillaceae</taxon>
        <taxon>Paucilactobacillus</taxon>
    </lineage>
</organism>
<keyword evidence="7 8" id="KW-0472">Membrane</keyword>
<evidence type="ECO:0000256" key="3">
    <source>
        <dbReference type="ARBA" id="ARBA00022448"/>
    </source>
</evidence>
<feature type="transmembrane region" description="Helical" evidence="8">
    <location>
        <begin position="29"/>
        <end position="48"/>
    </location>
</feature>
<evidence type="ECO:0000313" key="9">
    <source>
        <dbReference type="EMBL" id="QER67085.1"/>
    </source>
</evidence>
<dbReference type="KEGG" id="lnn:F0161_03815"/>
<feature type="transmembrane region" description="Helical" evidence="8">
    <location>
        <begin position="187"/>
        <end position="217"/>
    </location>
</feature>
<dbReference type="InterPro" id="IPR002781">
    <property type="entry name" value="TM_pro_TauE-like"/>
</dbReference>
<sequence>MITFLIVCPLVFLGGFVDSIAGGGGLISLPAYVMTGMPVHFAIGTNKLSSAMGTTVSTLQFARSGYMKLKLSVVTILAALLGSFSGARIALHISDYYFRIILLVVLPLTALYLVFNKKALKANSFSEDVVSKQVWTSVVIAFTLGIYDGFYGPGTGTFLLLCLTGIAHLPINLAAGTTKVINLTTNVTALSVFLFSGKVLLVLGLTAGLFGIAGNYLGAVYFKRGGAKIAKPIILVVLVIFFVKLIFDFIK</sequence>
<proteinExistence type="inferred from homology"/>
<dbReference type="PANTHER" id="PTHR30269">
    <property type="entry name" value="TRANSMEMBRANE PROTEIN YFCA"/>
    <property type="match status" value="1"/>
</dbReference>
<evidence type="ECO:0000256" key="2">
    <source>
        <dbReference type="ARBA" id="ARBA00009142"/>
    </source>
</evidence>
<dbReference type="OrthoDB" id="554695at2"/>
<keyword evidence="3" id="KW-0813">Transport</keyword>
<keyword evidence="6 8" id="KW-1133">Transmembrane helix</keyword>
<evidence type="ECO:0000256" key="4">
    <source>
        <dbReference type="ARBA" id="ARBA00022475"/>
    </source>
</evidence>
<comment type="subcellular location">
    <subcellularLocation>
        <location evidence="1 8">Cell membrane</location>
        <topology evidence="1 8">Multi-pass membrane protein</topology>
    </subcellularLocation>
</comment>
<evidence type="ECO:0000256" key="7">
    <source>
        <dbReference type="ARBA" id="ARBA00023136"/>
    </source>
</evidence>
<evidence type="ECO:0000256" key="6">
    <source>
        <dbReference type="ARBA" id="ARBA00022989"/>
    </source>
</evidence>
<feature type="transmembrane region" description="Helical" evidence="8">
    <location>
        <begin position="157"/>
        <end position="175"/>
    </location>
</feature>
<keyword evidence="4 8" id="KW-1003">Cell membrane</keyword>
<gene>
    <name evidence="9" type="ORF">F0161_03815</name>
</gene>
<dbReference type="PANTHER" id="PTHR30269:SF0">
    <property type="entry name" value="MEMBRANE TRANSPORTER PROTEIN YFCA-RELATED"/>
    <property type="match status" value="1"/>
</dbReference>
<dbReference type="InterPro" id="IPR052017">
    <property type="entry name" value="TSUP"/>
</dbReference>
<protein>
    <recommendedName>
        <fullName evidence="8">Probable membrane transporter protein</fullName>
    </recommendedName>
</protein>
<reference evidence="9 10" key="1">
    <citation type="submission" date="2019-09" db="EMBL/GenBank/DDBJ databases">
        <title>Complete Genome Sequence of Lactobacillus nenjiangensis SH-Y15, isolated from sauerkraut.</title>
        <authorList>
            <person name="Yang H."/>
        </authorList>
    </citation>
    <scope>NUCLEOTIDE SEQUENCE [LARGE SCALE GENOMIC DNA]</scope>
    <source>
        <strain evidence="9 10">SH-Y15</strain>
    </source>
</reference>
<feature type="transmembrane region" description="Helical" evidence="8">
    <location>
        <begin position="229"/>
        <end position="247"/>
    </location>
</feature>
<dbReference type="Pfam" id="PF01925">
    <property type="entry name" value="TauE"/>
    <property type="match status" value="1"/>
</dbReference>
<accession>A0A5P1X114</accession>
<keyword evidence="10" id="KW-1185">Reference proteome</keyword>
<dbReference type="Proteomes" id="UP000325295">
    <property type="component" value="Chromosome"/>
</dbReference>
<dbReference type="GO" id="GO:0005886">
    <property type="term" value="C:plasma membrane"/>
    <property type="evidence" value="ECO:0007669"/>
    <property type="project" value="UniProtKB-SubCell"/>
</dbReference>
<name>A0A5P1X114_9LACO</name>
<feature type="transmembrane region" description="Helical" evidence="8">
    <location>
        <begin position="96"/>
        <end position="114"/>
    </location>
</feature>
<keyword evidence="5 8" id="KW-0812">Transmembrane</keyword>
<evidence type="ECO:0000256" key="8">
    <source>
        <dbReference type="RuleBase" id="RU363041"/>
    </source>
</evidence>
<feature type="transmembrane region" description="Helical" evidence="8">
    <location>
        <begin position="69"/>
        <end position="90"/>
    </location>
</feature>
<comment type="similarity">
    <text evidence="2 8">Belongs to the 4-toluene sulfonate uptake permease (TSUP) (TC 2.A.102) family.</text>
</comment>
<evidence type="ECO:0000256" key="5">
    <source>
        <dbReference type="ARBA" id="ARBA00022692"/>
    </source>
</evidence>
<dbReference type="AlphaFoldDB" id="A0A5P1X114"/>
<dbReference type="EMBL" id="CP043939">
    <property type="protein sequence ID" value="QER67085.1"/>
    <property type="molecule type" value="Genomic_DNA"/>
</dbReference>